<evidence type="ECO:0000256" key="3">
    <source>
        <dbReference type="SAM" id="SignalP"/>
    </source>
</evidence>
<comment type="caution">
    <text evidence="4">The sequence shown here is derived from an EMBL/GenBank/DDBJ whole genome shotgun (WGS) entry which is preliminary data.</text>
</comment>
<keyword evidence="5" id="KW-1185">Reference proteome</keyword>
<reference evidence="4 5" key="1">
    <citation type="submission" date="2024-09" db="EMBL/GenBank/DDBJ databases">
        <title>The Natural Products Discovery Center: Release of the First 8490 Sequenced Strains for Exploring Actinobacteria Biosynthetic Diversity.</title>
        <authorList>
            <person name="Kalkreuter E."/>
            <person name="Kautsar S.A."/>
            <person name="Yang D."/>
            <person name="Bader C.D."/>
            <person name="Teijaro C.N."/>
            <person name="Fluegel L."/>
            <person name="Davis C.M."/>
            <person name="Simpson J.R."/>
            <person name="Lauterbach L."/>
            <person name="Steele A.D."/>
            <person name="Gui C."/>
            <person name="Meng S."/>
            <person name="Li G."/>
            <person name="Viehrig K."/>
            <person name="Ye F."/>
            <person name="Su P."/>
            <person name="Kiefer A.F."/>
            <person name="Nichols A."/>
            <person name="Cepeda A.J."/>
            <person name="Yan W."/>
            <person name="Fan B."/>
            <person name="Jiang Y."/>
            <person name="Adhikari A."/>
            <person name="Zheng C.-J."/>
            <person name="Schuster L."/>
            <person name="Cowan T.M."/>
            <person name="Smanski M.J."/>
            <person name="Chevrette M.G."/>
            <person name="De Carvalho L.P.S."/>
            <person name="Shen B."/>
        </authorList>
    </citation>
    <scope>NUCLEOTIDE SEQUENCE [LARGE SCALE GENOMIC DNA]</scope>
    <source>
        <strain evidence="4 5">NPDC058348</strain>
    </source>
</reference>
<feature type="chain" id="PRO_5045498461" evidence="3">
    <location>
        <begin position="30"/>
        <end position="453"/>
    </location>
</feature>
<keyword evidence="2" id="KW-0812">Transmembrane</keyword>
<evidence type="ECO:0000256" key="2">
    <source>
        <dbReference type="SAM" id="Phobius"/>
    </source>
</evidence>
<feature type="signal peptide" evidence="3">
    <location>
        <begin position="1"/>
        <end position="29"/>
    </location>
</feature>
<feature type="region of interest" description="Disordered" evidence="1">
    <location>
        <begin position="179"/>
        <end position="209"/>
    </location>
</feature>
<evidence type="ECO:0000313" key="4">
    <source>
        <dbReference type="EMBL" id="MFD5098192.1"/>
    </source>
</evidence>
<keyword evidence="2" id="KW-0472">Membrane</keyword>
<evidence type="ECO:0000256" key="1">
    <source>
        <dbReference type="SAM" id="MobiDB-lite"/>
    </source>
</evidence>
<dbReference type="RefSeq" id="WP_386708743.1">
    <property type="nucleotide sequence ID" value="NZ_JBHXIJ010000015.1"/>
</dbReference>
<feature type="compositionally biased region" description="Gly residues" evidence="1">
    <location>
        <begin position="430"/>
        <end position="441"/>
    </location>
</feature>
<dbReference type="Proteomes" id="UP001598448">
    <property type="component" value="Unassembled WGS sequence"/>
</dbReference>
<feature type="transmembrane region" description="Helical" evidence="2">
    <location>
        <begin position="395"/>
        <end position="417"/>
    </location>
</feature>
<feature type="region of interest" description="Disordered" evidence="1">
    <location>
        <begin position="426"/>
        <end position="453"/>
    </location>
</feature>
<organism evidence="4 5">
    <name type="scientific">Streptomyces albidochromogenes</name>
    <dbReference type="NCBI Taxonomy" id="329524"/>
    <lineage>
        <taxon>Bacteria</taxon>
        <taxon>Bacillati</taxon>
        <taxon>Actinomycetota</taxon>
        <taxon>Actinomycetes</taxon>
        <taxon>Kitasatosporales</taxon>
        <taxon>Streptomycetaceae</taxon>
        <taxon>Streptomyces</taxon>
    </lineage>
</organism>
<gene>
    <name evidence="4" type="ORF">ACFWJN_04300</name>
</gene>
<protein>
    <submittedName>
        <fullName evidence="4">Uncharacterized protein</fullName>
    </submittedName>
</protein>
<name>A0ABW6FH28_9ACTN</name>
<keyword evidence="2" id="KW-1133">Transmembrane helix</keyword>
<sequence length="453" mass="47216">MGQRGRGRVAPAVVAALCAVAALPAQARAADEVRPYAFDPSAERVEGAASNTDARRLRAGGTYRDTIGPGGRLFYRLELDAESNAYVAATAVPRPGTKVSFDDALKVTLQDRDGDVCGDDTARFGSARFARPLGTYAHRTVEEDGPCQERDSYYALIERTGAAGSSSGPWELEIRYVTEPGVEPGGPTEAPEDWPSGSPAPPLTEARERRGGTGFHRATGLEQGEWRDRIRPGETLFYKVPVDWGQQLFASADLGSAAGDGYVSHALTMALHNPARGLVDSASDISYNGRQKSTALDPLPPVAYENRFDSSDSVSGMRFAGWYYLKVSLSPEVARDFGPGALGLTLRVNVAGGNGGGAPAYAGAPGEFQVTDEDRGAAEQGRSGPGAARSDTMRLVATAGIGAGTVLVLGLGAWTFVARRRAAAWARSAGPGGGAGPGRDGGAPTRYGPPASG</sequence>
<keyword evidence="3" id="KW-0732">Signal</keyword>
<evidence type="ECO:0000313" key="5">
    <source>
        <dbReference type="Proteomes" id="UP001598448"/>
    </source>
</evidence>
<accession>A0ABW6FH28</accession>
<dbReference type="EMBL" id="JBHXIJ010000015">
    <property type="protein sequence ID" value="MFD5098192.1"/>
    <property type="molecule type" value="Genomic_DNA"/>
</dbReference>
<proteinExistence type="predicted"/>